<dbReference type="Proteomes" id="UP000287872">
    <property type="component" value="Unassembled WGS sequence"/>
</dbReference>
<dbReference type="EMBL" id="BHYK01000032">
    <property type="protein sequence ID" value="GCD12386.1"/>
    <property type="molecule type" value="Genomic_DNA"/>
</dbReference>
<dbReference type="SUPFAM" id="SSF52540">
    <property type="entry name" value="P-loop containing nucleoside triphosphate hydrolases"/>
    <property type="match status" value="1"/>
</dbReference>
<dbReference type="AlphaFoldDB" id="A0A401USB3"/>
<dbReference type="CDD" id="cd02042">
    <property type="entry name" value="ParAB_family"/>
    <property type="match status" value="1"/>
</dbReference>
<dbReference type="PANTHER" id="PTHR13696">
    <property type="entry name" value="P-LOOP CONTAINING NUCLEOSIDE TRIPHOSPHATE HYDROLASE"/>
    <property type="match status" value="1"/>
</dbReference>
<evidence type="ECO:0000313" key="3">
    <source>
        <dbReference type="Proteomes" id="UP000287872"/>
    </source>
</evidence>
<evidence type="ECO:0000259" key="1">
    <source>
        <dbReference type="Pfam" id="PF13614"/>
    </source>
</evidence>
<gene>
    <name evidence="2" type="ORF">Ctaglu_40090</name>
</gene>
<evidence type="ECO:0000313" key="2">
    <source>
        <dbReference type="EMBL" id="GCD12386.1"/>
    </source>
</evidence>
<reference evidence="2 3" key="1">
    <citation type="submission" date="2018-11" db="EMBL/GenBank/DDBJ databases">
        <title>Genome sequencing and assembly of Clostridium tagluense strain A121.</title>
        <authorList>
            <person name="Murakami T."/>
            <person name="Segawa T."/>
            <person name="Shcherbakova V.A."/>
            <person name="Mori H."/>
            <person name="Yoshimura Y."/>
        </authorList>
    </citation>
    <scope>NUCLEOTIDE SEQUENCE [LARGE SCALE GENOMIC DNA]</scope>
    <source>
        <strain evidence="2 3">A121</strain>
    </source>
</reference>
<dbReference type="PANTHER" id="PTHR13696:SF99">
    <property type="entry name" value="COBYRINIC ACID AC-DIAMIDE SYNTHASE"/>
    <property type="match status" value="1"/>
</dbReference>
<dbReference type="InterPro" id="IPR050678">
    <property type="entry name" value="DNA_Partitioning_ATPase"/>
</dbReference>
<dbReference type="RefSeq" id="WP_185732853.1">
    <property type="nucleotide sequence ID" value="NZ_BHYK01000032.1"/>
</dbReference>
<dbReference type="Gene3D" id="3.40.50.300">
    <property type="entry name" value="P-loop containing nucleotide triphosphate hydrolases"/>
    <property type="match status" value="1"/>
</dbReference>
<sequence length="263" mass="29777">MKIISFSTLKGGVGKSSSLFNIAGLLAEEGKKILVIDIDPQGNSTNNFGIDRTVDNFKSIKNILEDDIEFENVVIKSPVKELQSLDVIPSSIFLTATELKLVSLAGRENILINYIEDNLKHFNTYDYILIDTNPSMSIINQNAFVAATDIILVSDISMNSVEGSELFLALWKDIRKRLKIENNIKGFLINMYDKRMNLSSQFRDYCKRNDEVKDILFDTVIPMNVKLKEAELEAKPINIYCRSSAGYKSYVELVNEMKERGIL</sequence>
<dbReference type="InterPro" id="IPR027417">
    <property type="entry name" value="P-loop_NTPase"/>
</dbReference>
<keyword evidence="3" id="KW-1185">Reference proteome</keyword>
<dbReference type="InterPro" id="IPR025669">
    <property type="entry name" value="AAA_dom"/>
</dbReference>
<protein>
    <submittedName>
        <fullName evidence="2">Chromosome partitioning protein ParA</fullName>
    </submittedName>
</protein>
<name>A0A401USB3_9CLOT</name>
<proteinExistence type="predicted"/>
<feature type="domain" description="AAA" evidence="1">
    <location>
        <begin position="1"/>
        <end position="180"/>
    </location>
</feature>
<dbReference type="Pfam" id="PF13614">
    <property type="entry name" value="AAA_31"/>
    <property type="match status" value="1"/>
</dbReference>
<comment type="caution">
    <text evidence="2">The sequence shown here is derived from an EMBL/GenBank/DDBJ whole genome shotgun (WGS) entry which is preliminary data.</text>
</comment>
<organism evidence="2 3">
    <name type="scientific">Clostridium tagluense</name>
    <dbReference type="NCBI Taxonomy" id="360422"/>
    <lineage>
        <taxon>Bacteria</taxon>
        <taxon>Bacillati</taxon>
        <taxon>Bacillota</taxon>
        <taxon>Clostridia</taxon>
        <taxon>Eubacteriales</taxon>
        <taxon>Clostridiaceae</taxon>
        <taxon>Clostridium</taxon>
    </lineage>
</organism>
<accession>A0A401USB3</accession>